<proteinExistence type="predicted"/>
<dbReference type="AlphaFoldDB" id="A0A2T3MFX5"/>
<sequence>MVKRKMIALRALQLSYHPLLAHITEGDHFQLTNQAQLSSLSNLEIQSLIEQMTLSVVPHPNKPTQYYLLSPAADFFFIQQHPHASTLQVQLLIYPFEDAESIIKTLSFIAPSLHHGLQTKVLHNLSKRHQLAKLYMKSVPSKRKLAVIANTSASAIRH</sequence>
<evidence type="ECO:0000313" key="2">
    <source>
        <dbReference type="Proteomes" id="UP000240410"/>
    </source>
</evidence>
<name>A0A2T3MFX5_PHOLE</name>
<protein>
    <submittedName>
        <fullName evidence="1">Uncharacterized protein</fullName>
    </submittedName>
</protein>
<dbReference type="RefSeq" id="WP_045069935.1">
    <property type="nucleotide sequence ID" value="NZ_JZSL01000019.1"/>
</dbReference>
<reference evidence="1 2" key="1">
    <citation type="submission" date="2018-03" db="EMBL/GenBank/DDBJ databases">
        <title>Whole genome sequencing of Histamine producing bacteria.</title>
        <authorList>
            <person name="Butler K."/>
        </authorList>
    </citation>
    <scope>NUCLEOTIDE SEQUENCE [LARGE SCALE GENOMIC DNA]</scope>
    <source>
        <strain evidence="1 2">ATCC 33979</strain>
    </source>
</reference>
<dbReference type="Proteomes" id="UP000240410">
    <property type="component" value="Unassembled WGS sequence"/>
</dbReference>
<dbReference type="EMBL" id="PYOJ01000003">
    <property type="protein sequence ID" value="PSV92852.1"/>
    <property type="molecule type" value="Genomic_DNA"/>
</dbReference>
<gene>
    <name evidence="1" type="ORF">CTM89_04170</name>
</gene>
<evidence type="ECO:0000313" key="1">
    <source>
        <dbReference type="EMBL" id="PSV92852.1"/>
    </source>
</evidence>
<accession>A0A2T3MFX5</accession>
<comment type="caution">
    <text evidence="1">The sequence shown here is derived from an EMBL/GenBank/DDBJ whole genome shotgun (WGS) entry which is preliminary data.</text>
</comment>
<organism evidence="1 2">
    <name type="scientific">Photobacterium leiognathi</name>
    <dbReference type="NCBI Taxonomy" id="553611"/>
    <lineage>
        <taxon>Bacteria</taxon>
        <taxon>Pseudomonadati</taxon>
        <taxon>Pseudomonadota</taxon>
        <taxon>Gammaproteobacteria</taxon>
        <taxon>Vibrionales</taxon>
        <taxon>Vibrionaceae</taxon>
        <taxon>Photobacterium</taxon>
    </lineage>
</organism>